<accession>A0A1G2ICR4</accession>
<protein>
    <submittedName>
        <fullName evidence="1">Uncharacterized protein</fullName>
    </submittedName>
</protein>
<dbReference type="Proteomes" id="UP000176774">
    <property type="component" value="Unassembled WGS sequence"/>
</dbReference>
<evidence type="ECO:0000313" key="1">
    <source>
        <dbReference type="EMBL" id="OGZ72387.1"/>
    </source>
</evidence>
<dbReference type="AlphaFoldDB" id="A0A1G2ICR4"/>
<evidence type="ECO:0000313" key="2">
    <source>
        <dbReference type="Proteomes" id="UP000176774"/>
    </source>
</evidence>
<comment type="caution">
    <text evidence="1">The sequence shown here is derived from an EMBL/GenBank/DDBJ whole genome shotgun (WGS) entry which is preliminary data.</text>
</comment>
<name>A0A1G2ICR4_9BACT</name>
<organism evidence="1 2">
    <name type="scientific">Candidatus Staskawiczbacteria bacterium RIFCSPLOWO2_01_FULL_38_12b</name>
    <dbReference type="NCBI Taxonomy" id="1802214"/>
    <lineage>
        <taxon>Bacteria</taxon>
        <taxon>Candidatus Staskawicziibacteriota</taxon>
    </lineage>
</organism>
<reference evidence="1 2" key="1">
    <citation type="journal article" date="2016" name="Nat. Commun.">
        <title>Thousands of microbial genomes shed light on interconnected biogeochemical processes in an aquifer system.</title>
        <authorList>
            <person name="Anantharaman K."/>
            <person name="Brown C.T."/>
            <person name="Hug L.A."/>
            <person name="Sharon I."/>
            <person name="Castelle C.J."/>
            <person name="Probst A.J."/>
            <person name="Thomas B.C."/>
            <person name="Singh A."/>
            <person name="Wilkins M.J."/>
            <person name="Karaoz U."/>
            <person name="Brodie E.L."/>
            <person name="Williams K.H."/>
            <person name="Hubbard S.S."/>
            <person name="Banfield J.F."/>
        </authorList>
    </citation>
    <scope>NUCLEOTIDE SEQUENCE [LARGE SCALE GENOMIC DNA]</scope>
</reference>
<gene>
    <name evidence="1" type="ORF">A2908_03000</name>
</gene>
<sequence>MKKMLLTPKLAEKIQDNIFKKMSAEEKIKLTGRLSRFCLKLQLLNNRKIHGDRRSFIAGGKNIG</sequence>
<dbReference type="EMBL" id="MHPA01000027">
    <property type="protein sequence ID" value="OGZ72387.1"/>
    <property type="molecule type" value="Genomic_DNA"/>
</dbReference>
<proteinExistence type="predicted"/>
<dbReference type="STRING" id="1802214.A2908_03000"/>